<name>A0AAN6A7T5_CLODI</name>
<dbReference type="AlphaFoldDB" id="A0AAN6A7T5"/>
<reference evidence="1" key="2">
    <citation type="submission" date="2021-06" db="EMBL/GenBank/DDBJ databases">
        <authorList>
            <consortium name="NCBI Pathogen Detection Project"/>
        </authorList>
    </citation>
    <scope>NUCLEOTIDE SEQUENCE</scope>
    <source>
        <strain evidence="1">HN1000</strain>
    </source>
</reference>
<proteinExistence type="predicted"/>
<protein>
    <submittedName>
        <fullName evidence="1">Uncharacterized protein</fullName>
    </submittedName>
</protein>
<organism evidence="1 2">
    <name type="scientific">Clostridioides difficile</name>
    <name type="common">Peptoclostridium difficile</name>
    <dbReference type="NCBI Taxonomy" id="1496"/>
    <lineage>
        <taxon>Bacteria</taxon>
        <taxon>Bacillati</taxon>
        <taxon>Bacillota</taxon>
        <taxon>Clostridia</taxon>
        <taxon>Peptostreptococcales</taxon>
        <taxon>Peptostreptococcaceae</taxon>
        <taxon>Clostridioides</taxon>
    </lineage>
</organism>
<evidence type="ECO:0000313" key="2">
    <source>
        <dbReference type="Proteomes" id="UP000878956"/>
    </source>
</evidence>
<comment type="caution">
    <text evidence="1">The sequence shown here is derived from an EMBL/GenBank/DDBJ whole genome shotgun (WGS) entry which is preliminary data.</text>
</comment>
<accession>A0AAN6A7T5</accession>
<evidence type="ECO:0000313" key="1">
    <source>
        <dbReference type="EMBL" id="HBH1544186.1"/>
    </source>
</evidence>
<sequence>MLNKKYKLKIILFSTAFVLFGLISSISVYNQINNNHNNNKGETQKKIDTDIQKELNKNNLSPEEKSKMNEREKLLKTYGENANKIINSVKLGEDNNREFPKEDTNKLYNNLIKLAQNANYDKVLDRVDKELETYKFKEEYNWKIGNVYSDANIMLSTLTAPIQGKGYMVKNLKDPNMLLIGTLMIPEESRRDVILEKTSLSPIFDGPVTILSSETLDTKDSVYAEISTKIEHFKDIYKINFKIENFLLYAYIIDSGEENPLFYKIVNDECNETPYKDINYWISLGNN</sequence>
<gene>
    <name evidence="1" type="ORF">KRM00_003730</name>
</gene>
<dbReference type="EMBL" id="DAEPXK010000064">
    <property type="protein sequence ID" value="HBH1544186.1"/>
    <property type="molecule type" value="Genomic_DNA"/>
</dbReference>
<dbReference type="Proteomes" id="UP000878956">
    <property type="component" value="Unassembled WGS sequence"/>
</dbReference>
<reference evidence="1" key="1">
    <citation type="journal article" date="2018" name="Genome Biol.">
        <title>SKESA: strategic k-mer extension for scrupulous assemblies.</title>
        <authorList>
            <person name="Souvorov A."/>
            <person name="Agarwala R."/>
            <person name="Lipman D.J."/>
        </authorList>
    </citation>
    <scope>NUCLEOTIDE SEQUENCE</scope>
    <source>
        <strain evidence="1">HN1000</strain>
    </source>
</reference>